<dbReference type="PROSITE" id="PS51257">
    <property type="entry name" value="PROKAR_LIPOPROTEIN"/>
    <property type="match status" value="1"/>
</dbReference>
<organism evidence="4 5">
    <name type="scientific">Desmospora activa DSM 45169</name>
    <dbReference type="NCBI Taxonomy" id="1121389"/>
    <lineage>
        <taxon>Bacteria</taxon>
        <taxon>Bacillati</taxon>
        <taxon>Bacillota</taxon>
        <taxon>Bacilli</taxon>
        <taxon>Bacillales</taxon>
        <taxon>Thermoactinomycetaceae</taxon>
        <taxon>Desmospora</taxon>
    </lineage>
</organism>
<dbReference type="OrthoDB" id="9783818at2"/>
<dbReference type="InterPro" id="IPR036465">
    <property type="entry name" value="vWFA_dom_sf"/>
</dbReference>
<dbReference type="AlphaFoldDB" id="A0A2T4Z1Z1"/>
<feature type="signal peptide" evidence="2">
    <location>
        <begin position="1"/>
        <end position="21"/>
    </location>
</feature>
<dbReference type="SMART" id="SM00327">
    <property type="entry name" value="VWA"/>
    <property type="match status" value="1"/>
</dbReference>
<dbReference type="Proteomes" id="UP000241639">
    <property type="component" value="Unassembled WGS sequence"/>
</dbReference>
<dbReference type="EMBL" id="PZZP01000003">
    <property type="protein sequence ID" value="PTM54772.1"/>
    <property type="molecule type" value="Genomic_DNA"/>
</dbReference>
<keyword evidence="5" id="KW-1185">Reference proteome</keyword>
<evidence type="ECO:0000259" key="3">
    <source>
        <dbReference type="PROSITE" id="PS50234"/>
    </source>
</evidence>
<gene>
    <name evidence="4" type="ORF">C8J48_3424</name>
</gene>
<dbReference type="Gene3D" id="3.40.50.410">
    <property type="entry name" value="von Willebrand factor, type A domain"/>
    <property type="match status" value="1"/>
</dbReference>
<feature type="compositionally biased region" description="Basic and acidic residues" evidence="1">
    <location>
        <begin position="33"/>
        <end position="49"/>
    </location>
</feature>
<evidence type="ECO:0000313" key="5">
    <source>
        <dbReference type="Proteomes" id="UP000241639"/>
    </source>
</evidence>
<feature type="domain" description="VWFA" evidence="3">
    <location>
        <begin position="140"/>
        <end position="331"/>
    </location>
</feature>
<protein>
    <submittedName>
        <fullName evidence="4">Ca-activated chloride channel family protein</fullName>
    </submittedName>
</protein>
<feature type="region of interest" description="Disordered" evidence="1">
    <location>
        <begin position="423"/>
        <end position="443"/>
    </location>
</feature>
<dbReference type="InterPro" id="IPR002035">
    <property type="entry name" value="VWF_A"/>
</dbReference>
<comment type="caution">
    <text evidence="4">The sequence shown here is derived from an EMBL/GenBank/DDBJ whole genome shotgun (WGS) entry which is preliminary data.</text>
</comment>
<sequence length="443" mass="50447">MIMKRSIILLLTFLLVVGCSKDPSNPVSNQDAGNKEPQEEARERSEEKIPTAATDPDEIFMQNPGRLMENGELNEDELKEVLENIPEGLSEEEIYDHLIYYLAQDYQSTYQELQAFDPSNQPHVETPDGEIQLPELEQINVFVLLDASGSMAGKVREGVMMDLAKKAIQDFTKELPEDANVSLRVYGHKGSNQEKDKQVSCESNEEVYELGAYKQSRFNQALDRFSPTGWTPLTSAIDETTKAVEKTDGKTRNIVYVVSDGEETCGGDPVKAARELNDAGAQTVINILGFNVDNKGQKQLMDMAKASNGTYKNVLSGSDLDSYLKAEQKRIEREWDVWRTKNRLEADKIWAENYQRMNELVYDNGLRGLVKVEKKHLLQGVETLNEMGKVDDLINLRSLINKRDRELTSRALKFQRDISKRLREEREKAKSEIEEKRDENKDN</sequence>
<dbReference type="PROSITE" id="PS50234">
    <property type="entry name" value="VWFA"/>
    <property type="match status" value="1"/>
</dbReference>
<dbReference type="SUPFAM" id="SSF53300">
    <property type="entry name" value="vWA-like"/>
    <property type="match status" value="1"/>
</dbReference>
<reference evidence="4 5" key="1">
    <citation type="submission" date="2018-04" db="EMBL/GenBank/DDBJ databases">
        <title>Genomic Encyclopedia of Archaeal and Bacterial Type Strains, Phase II (KMG-II): from individual species to whole genera.</title>
        <authorList>
            <person name="Goeker M."/>
        </authorList>
    </citation>
    <scope>NUCLEOTIDE SEQUENCE [LARGE SCALE GENOMIC DNA]</scope>
    <source>
        <strain evidence="4 5">DSM 45169</strain>
    </source>
</reference>
<accession>A0A2T4Z1Z1</accession>
<feature type="region of interest" description="Disordered" evidence="1">
    <location>
        <begin position="24"/>
        <end position="59"/>
    </location>
</feature>
<evidence type="ECO:0000313" key="4">
    <source>
        <dbReference type="EMBL" id="PTM54772.1"/>
    </source>
</evidence>
<evidence type="ECO:0000256" key="2">
    <source>
        <dbReference type="SAM" id="SignalP"/>
    </source>
</evidence>
<keyword evidence="2" id="KW-0732">Signal</keyword>
<dbReference type="Pfam" id="PF00092">
    <property type="entry name" value="VWA"/>
    <property type="match status" value="1"/>
</dbReference>
<evidence type="ECO:0000256" key="1">
    <source>
        <dbReference type="SAM" id="MobiDB-lite"/>
    </source>
</evidence>
<proteinExistence type="predicted"/>
<name>A0A2T4Z1Z1_9BACL</name>
<feature type="chain" id="PRO_5038435737" evidence="2">
    <location>
        <begin position="22"/>
        <end position="443"/>
    </location>
</feature>